<dbReference type="InterPro" id="IPR015422">
    <property type="entry name" value="PyrdxlP-dep_Trfase_small"/>
</dbReference>
<proteinExistence type="predicted"/>
<organism evidence="3 4">
    <name type="scientific">Ancylobacter mangrovi</name>
    <dbReference type="NCBI Taxonomy" id="2972472"/>
    <lineage>
        <taxon>Bacteria</taxon>
        <taxon>Pseudomonadati</taxon>
        <taxon>Pseudomonadota</taxon>
        <taxon>Alphaproteobacteria</taxon>
        <taxon>Hyphomicrobiales</taxon>
        <taxon>Xanthobacteraceae</taxon>
        <taxon>Ancylobacter</taxon>
    </lineage>
</organism>
<dbReference type="RefSeq" id="WP_258734886.1">
    <property type="nucleotide sequence ID" value="NZ_JANTHZ010000014.1"/>
</dbReference>
<accession>A0A9X2PM90</accession>
<evidence type="ECO:0000259" key="2">
    <source>
        <dbReference type="Pfam" id="PF00266"/>
    </source>
</evidence>
<dbReference type="SUPFAM" id="SSF53383">
    <property type="entry name" value="PLP-dependent transferases"/>
    <property type="match status" value="1"/>
</dbReference>
<evidence type="ECO:0000256" key="1">
    <source>
        <dbReference type="ARBA" id="ARBA00022898"/>
    </source>
</evidence>
<dbReference type="GO" id="GO:0008483">
    <property type="term" value="F:transaminase activity"/>
    <property type="evidence" value="ECO:0007669"/>
    <property type="project" value="UniProtKB-KW"/>
</dbReference>
<sequence length="388" mass="42269">MTKHYDVEAVRKLFPAAERLTYLDSGFQTPMSTPVRRALETFIDEAYETAGPKSVWIERMEATRAKLAAFLNAVPEEVAFTKNTSESMNIAANALPLAAGDNVLMVHGDHPNNAYAFLNLARKGVEVRFVPMTETVNAESFRPHIDARTRAISMSQVTFHAGHRFDVEGVGRLCAEAGLYYVLDIMQGVGVVPIDVRRVGATFIGSGTHKGLLVPQGLGLLYWDRTRTELEPAYLAAISLARPPADLIARPDDLEPAPTAARFEIGNFNLPATHALGAALDLIGSIGVENIAAHCFDLGDRLIEGLDACGVALVGPRARAHRAPHIYVAALPAEEWLDYFASRGVRLSPERDGVRISFGMFNTAADVDRFLDVVRERGVRPGRSPRAA</sequence>
<dbReference type="Gene3D" id="3.90.1150.10">
    <property type="entry name" value="Aspartate Aminotransferase, domain 1"/>
    <property type="match status" value="1"/>
</dbReference>
<evidence type="ECO:0000313" key="3">
    <source>
        <dbReference type="EMBL" id="MCS0497732.1"/>
    </source>
</evidence>
<evidence type="ECO:0000313" key="4">
    <source>
        <dbReference type="Proteomes" id="UP001151088"/>
    </source>
</evidence>
<dbReference type="InterPro" id="IPR015424">
    <property type="entry name" value="PyrdxlP-dep_Trfase"/>
</dbReference>
<dbReference type="AlphaFoldDB" id="A0A9X2PM90"/>
<reference evidence="3" key="1">
    <citation type="submission" date="2022-08" db="EMBL/GenBank/DDBJ databases">
        <authorList>
            <person name="Li F."/>
        </authorList>
    </citation>
    <scope>NUCLEOTIDE SEQUENCE</scope>
    <source>
        <strain evidence="3">MQZ15Z-1</strain>
    </source>
</reference>
<dbReference type="InterPro" id="IPR000192">
    <property type="entry name" value="Aminotrans_V_dom"/>
</dbReference>
<keyword evidence="1" id="KW-0663">Pyridoxal phosphate</keyword>
<feature type="domain" description="Aminotransferase class V" evidence="2">
    <location>
        <begin position="54"/>
        <end position="370"/>
    </location>
</feature>
<dbReference type="Proteomes" id="UP001151088">
    <property type="component" value="Unassembled WGS sequence"/>
</dbReference>
<dbReference type="PANTHER" id="PTHR43586:SF15">
    <property type="entry name" value="BLR3095 PROTEIN"/>
    <property type="match status" value="1"/>
</dbReference>
<keyword evidence="4" id="KW-1185">Reference proteome</keyword>
<dbReference type="Gene3D" id="3.40.640.10">
    <property type="entry name" value="Type I PLP-dependent aspartate aminotransferase-like (Major domain)"/>
    <property type="match status" value="1"/>
</dbReference>
<dbReference type="Pfam" id="PF00266">
    <property type="entry name" value="Aminotran_5"/>
    <property type="match status" value="1"/>
</dbReference>
<dbReference type="EMBL" id="JANTHZ010000014">
    <property type="protein sequence ID" value="MCS0497732.1"/>
    <property type="molecule type" value="Genomic_DNA"/>
</dbReference>
<dbReference type="PANTHER" id="PTHR43586">
    <property type="entry name" value="CYSTEINE DESULFURASE"/>
    <property type="match status" value="1"/>
</dbReference>
<comment type="caution">
    <text evidence="3">The sequence shown here is derived from an EMBL/GenBank/DDBJ whole genome shotgun (WGS) entry which is preliminary data.</text>
</comment>
<dbReference type="InterPro" id="IPR015421">
    <property type="entry name" value="PyrdxlP-dep_Trfase_major"/>
</dbReference>
<gene>
    <name evidence="3" type="ORF">NVS89_21805</name>
</gene>
<keyword evidence="3" id="KW-0032">Aminotransferase</keyword>
<protein>
    <submittedName>
        <fullName evidence="3">Aminotransferase class V-fold PLP-dependent enzyme</fullName>
    </submittedName>
</protein>
<keyword evidence="3" id="KW-0808">Transferase</keyword>
<name>A0A9X2PM90_9HYPH</name>